<evidence type="ECO:0000313" key="2">
    <source>
        <dbReference type="EMBL" id="CZT17374.1"/>
    </source>
</evidence>
<reference evidence="2 3" key="1">
    <citation type="submission" date="2016-03" db="EMBL/GenBank/DDBJ databases">
        <authorList>
            <person name="Ploux O."/>
        </authorList>
    </citation>
    <scope>NUCLEOTIDE SEQUENCE [LARGE SCALE GENOMIC DNA]</scope>
    <source>
        <strain evidence="2 3">URUG2</strain>
    </source>
</reference>
<evidence type="ECO:0000256" key="1">
    <source>
        <dbReference type="SAM" id="MobiDB-lite"/>
    </source>
</evidence>
<dbReference type="EMBL" id="FJUY01000004">
    <property type="protein sequence ID" value="CZT17374.1"/>
    <property type="molecule type" value="Genomic_DNA"/>
</dbReference>
<evidence type="ECO:0000313" key="3">
    <source>
        <dbReference type="Proteomes" id="UP000225277"/>
    </source>
</evidence>
<gene>
    <name evidence="2" type="ORF">RCC_03208</name>
</gene>
<name>A0A2D3V4G5_9PEZI</name>
<accession>A0A2D3V4G5</accession>
<sequence length="115" mass="12699">MADHLCPRLTFPQAPCFSCLSKSIPSSTMVPTPETLMGFPMPPTYVIEAGQVVKQRRSWPKNLNSCSNDGIFNMSGDAETRAKAIHKLNQLLQLDQPRRDSETLPTQVLPAMQAA</sequence>
<protein>
    <submittedName>
        <fullName evidence="2">Uncharacterized protein</fullName>
    </submittedName>
</protein>
<organism evidence="2 3">
    <name type="scientific">Ramularia collo-cygni</name>
    <dbReference type="NCBI Taxonomy" id="112498"/>
    <lineage>
        <taxon>Eukaryota</taxon>
        <taxon>Fungi</taxon>
        <taxon>Dikarya</taxon>
        <taxon>Ascomycota</taxon>
        <taxon>Pezizomycotina</taxon>
        <taxon>Dothideomycetes</taxon>
        <taxon>Dothideomycetidae</taxon>
        <taxon>Mycosphaerellales</taxon>
        <taxon>Mycosphaerellaceae</taxon>
        <taxon>Ramularia</taxon>
    </lineage>
</organism>
<keyword evidence="3" id="KW-1185">Reference proteome</keyword>
<dbReference type="RefSeq" id="XP_023624267.1">
    <property type="nucleotide sequence ID" value="XM_023768499.1"/>
</dbReference>
<dbReference type="AlphaFoldDB" id="A0A2D3V4G5"/>
<dbReference type="OrthoDB" id="3945863at2759"/>
<feature type="region of interest" description="Disordered" evidence="1">
    <location>
        <begin position="96"/>
        <end position="115"/>
    </location>
</feature>
<dbReference type="Proteomes" id="UP000225277">
    <property type="component" value="Unassembled WGS sequence"/>
</dbReference>
<dbReference type="GeneID" id="35598415"/>
<proteinExistence type="predicted"/>